<dbReference type="GO" id="GO:0016020">
    <property type="term" value="C:membrane"/>
    <property type="evidence" value="ECO:0007669"/>
    <property type="project" value="GOC"/>
</dbReference>
<dbReference type="InterPro" id="IPR051916">
    <property type="entry name" value="GPI-anchor_lipid_remodeler"/>
</dbReference>
<organism evidence="3 4">
    <name type="scientific">Sphingobacterium corticibacterium</name>
    <dbReference type="NCBI Taxonomy" id="2484746"/>
    <lineage>
        <taxon>Bacteria</taxon>
        <taxon>Pseudomonadati</taxon>
        <taxon>Bacteroidota</taxon>
        <taxon>Sphingobacteriia</taxon>
        <taxon>Sphingobacteriales</taxon>
        <taxon>Sphingobacteriaceae</taxon>
        <taxon>Sphingobacterium</taxon>
    </lineage>
</organism>
<dbReference type="GO" id="GO:0006506">
    <property type="term" value="P:GPI anchor biosynthetic process"/>
    <property type="evidence" value="ECO:0007669"/>
    <property type="project" value="TreeGrafter"/>
</dbReference>
<comment type="caution">
    <text evidence="3">The sequence shown here is derived from an EMBL/GenBank/DDBJ whole genome shotgun (WGS) entry which is preliminary data.</text>
</comment>
<accession>A0A4V2DBZ1</accession>
<sequence length="283" mass="31506">MMKTNRKLFLLAVVFFTSVLMVFAGCEKNNEGNNGGEEDGDVLTFMTYNIHIANPPSQPASVVDVSAIAKAINSVKPDFVALQEVDRFTDRSGKDLDQAAALAELTGMHYQFFKAIDRSNGEYGVAILSKYPIEEHQQVSLPIVPGSGAEIRTAGWIRVKLENGEDFVFASTHLDHLSDENRELQSRELLKALKSYQRYPIVLGGDFNMDQSNDVWDTLKAIFHVPCTNCPSTHSATNPQTAIDFLILNNTANNAFKIKSYETFAETYASDHLPVVMKVQYKD</sequence>
<dbReference type="RefSeq" id="WP_130141587.1">
    <property type="nucleotide sequence ID" value="NZ_SGIT01000002.1"/>
</dbReference>
<name>A0A4V2DBZ1_9SPHI</name>
<dbReference type="EMBL" id="SGIT01000002">
    <property type="protein sequence ID" value="RZF59668.1"/>
    <property type="molecule type" value="Genomic_DNA"/>
</dbReference>
<feature type="domain" description="Endonuclease/exonuclease/phosphatase" evidence="2">
    <location>
        <begin position="46"/>
        <end position="272"/>
    </location>
</feature>
<proteinExistence type="predicted"/>
<dbReference type="InterPro" id="IPR005135">
    <property type="entry name" value="Endo/exonuclease/phosphatase"/>
</dbReference>
<reference evidence="3 4" key="1">
    <citation type="submission" date="2019-02" db="EMBL/GenBank/DDBJ databases">
        <authorList>
            <person name="Li Y."/>
        </authorList>
    </citation>
    <scope>NUCLEOTIDE SEQUENCE [LARGE SCALE GENOMIC DNA]</scope>
    <source>
        <strain evidence="3 4">30C10-4-7</strain>
    </source>
</reference>
<protein>
    <submittedName>
        <fullName evidence="3">Endonuclease</fullName>
    </submittedName>
</protein>
<feature type="chain" id="PRO_5020787576" evidence="1">
    <location>
        <begin position="25"/>
        <end position="283"/>
    </location>
</feature>
<dbReference type="SUPFAM" id="SSF56219">
    <property type="entry name" value="DNase I-like"/>
    <property type="match status" value="1"/>
</dbReference>
<evidence type="ECO:0000313" key="3">
    <source>
        <dbReference type="EMBL" id="RZF59668.1"/>
    </source>
</evidence>
<dbReference type="OrthoDB" id="5447300at2"/>
<dbReference type="PANTHER" id="PTHR14859:SF15">
    <property type="entry name" value="ENDONUCLEASE_EXONUCLEASE_PHOSPHATASE DOMAIN-CONTAINING PROTEIN"/>
    <property type="match status" value="1"/>
</dbReference>
<dbReference type="Gene3D" id="3.60.10.10">
    <property type="entry name" value="Endonuclease/exonuclease/phosphatase"/>
    <property type="match status" value="1"/>
</dbReference>
<evidence type="ECO:0000313" key="4">
    <source>
        <dbReference type="Proteomes" id="UP000292855"/>
    </source>
</evidence>
<dbReference type="PROSITE" id="PS51257">
    <property type="entry name" value="PROKAR_LIPOPROTEIN"/>
    <property type="match status" value="1"/>
</dbReference>
<keyword evidence="1" id="KW-0732">Signal</keyword>
<keyword evidence="3" id="KW-0540">Nuclease</keyword>
<dbReference type="Proteomes" id="UP000292855">
    <property type="component" value="Unassembled WGS sequence"/>
</dbReference>
<dbReference type="PANTHER" id="PTHR14859">
    <property type="entry name" value="CALCOFLUOR WHITE HYPERSENSITIVE PROTEIN PRECURSOR"/>
    <property type="match status" value="1"/>
</dbReference>
<dbReference type="GO" id="GO:0004519">
    <property type="term" value="F:endonuclease activity"/>
    <property type="evidence" value="ECO:0007669"/>
    <property type="project" value="UniProtKB-KW"/>
</dbReference>
<dbReference type="AlphaFoldDB" id="A0A4V2DBZ1"/>
<keyword evidence="3" id="KW-0378">Hydrolase</keyword>
<evidence type="ECO:0000256" key="1">
    <source>
        <dbReference type="SAM" id="SignalP"/>
    </source>
</evidence>
<evidence type="ECO:0000259" key="2">
    <source>
        <dbReference type="Pfam" id="PF03372"/>
    </source>
</evidence>
<keyword evidence="4" id="KW-1185">Reference proteome</keyword>
<keyword evidence="3" id="KW-0255">Endonuclease</keyword>
<dbReference type="InterPro" id="IPR036691">
    <property type="entry name" value="Endo/exonu/phosph_ase_sf"/>
</dbReference>
<feature type="signal peptide" evidence="1">
    <location>
        <begin position="1"/>
        <end position="24"/>
    </location>
</feature>
<gene>
    <name evidence="3" type="ORF">EWE74_10945</name>
</gene>
<dbReference type="Pfam" id="PF03372">
    <property type="entry name" value="Exo_endo_phos"/>
    <property type="match status" value="1"/>
</dbReference>